<feature type="compositionally biased region" description="Basic and acidic residues" evidence="7">
    <location>
        <begin position="342"/>
        <end position="351"/>
    </location>
</feature>
<keyword evidence="5" id="KW-0040">ANK repeat</keyword>
<evidence type="ECO:0000256" key="7">
    <source>
        <dbReference type="SAM" id="MobiDB-lite"/>
    </source>
</evidence>
<keyword evidence="10" id="KW-1185">Reference proteome</keyword>
<feature type="repeat" description="ANK" evidence="5">
    <location>
        <begin position="152"/>
        <end position="184"/>
    </location>
</feature>
<dbReference type="SUPFAM" id="SSF52743">
    <property type="entry name" value="Subtilisin-like"/>
    <property type="match status" value="1"/>
</dbReference>
<evidence type="ECO:0000256" key="4">
    <source>
        <dbReference type="ARBA" id="ARBA00022825"/>
    </source>
</evidence>
<dbReference type="Gene3D" id="3.40.50.200">
    <property type="entry name" value="Peptidase S8/S53 domain"/>
    <property type="match status" value="1"/>
</dbReference>
<feature type="region of interest" description="Disordered" evidence="7">
    <location>
        <begin position="1"/>
        <end position="55"/>
    </location>
</feature>
<evidence type="ECO:0000313" key="9">
    <source>
        <dbReference type="EMBL" id="KAK8085847.1"/>
    </source>
</evidence>
<evidence type="ECO:0000259" key="8">
    <source>
        <dbReference type="Pfam" id="PF00082"/>
    </source>
</evidence>
<dbReference type="InterPro" id="IPR036770">
    <property type="entry name" value="Ankyrin_rpt-contain_sf"/>
</dbReference>
<keyword evidence="3 6" id="KW-0378">Hydrolase</keyword>
<dbReference type="GeneID" id="92044493"/>
<dbReference type="InterPro" id="IPR002110">
    <property type="entry name" value="Ankyrin_rpt"/>
</dbReference>
<feature type="region of interest" description="Disordered" evidence="7">
    <location>
        <begin position="376"/>
        <end position="400"/>
    </location>
</feature>
<dbReference type="PANTHER" id="PTHR43399:SF4">
    <property type="entry name" value="CELL WALL-ASSOCIATED PROTEASE"/>
    <property type="match status" value="1"/>
</dbReference>
<dbReference type="Proteomes" id="UP001433268">
    <property type="component" value="Unassembled WGS sequence"/>
</dbReference>
<accession>A0ABR1WQM2</accession>
<evidence type="ECO:0000256" key="1">
    <source>
        <dbReference type="ARBA" id="ARBA00011073"/>
    </source>
</evidence>
<dbReference type="InterPro" id="IPR051048">
    <property type="entry name" value="Peptidase_S8/S53_subtilisin"/>
</dbReference>
<feature type="active site" description="Charge relay system" evidence="6">
    <location>
        <position position="908"/>
    </location>
</feature>
<feature type="active site" description="Charge relay system" evidence="6">
    <location>
        <position position="746"/>
    </location>
</feature>
<feature type="region of interest" description="Disordered" evidence="7">
    <location>
        <begin position="485"/>
        <end position="504"/>
    </location>
</feature>
<dbReference type="PROSITE" id="PS51892">
    <property type="entry name" value="SUBTILASE"/>
    <property type="match status" value="1"/>
</dbReference>
<comment type="caution">
    <text evidence="9">The sequence shown here is derived from an EMBL/GenBank/DDBJ whole genome shotgun (WGS) entry which is preliminary data.</text>
</comment>
<feature type="compositionally biased region" description="Acidic residues" evidence="7">
    <location>
        <begin position="35"/>
        <end position="48"/>
    </location>
</feature>
<evidence type="ECO:0000256" key="3">
    <source>
        <dbReference type="ARBA" id="ARBA00022801"/>
    </source>
</evidence>
<dbReference type="Pfam" id="PF00023">
    <property type="entry name" value="Ank"/>
    <property type="match status" value="1"/>
</dbReference>
<feature type="compositionally biased region" description="Basic and acidic residues" evidence="7">
    <location>
        <begin position="14"/>
        <end position="26"/>
    </location>
</feature>
<evidence type="ECO:0000256" key="5">
    <source>
        <dbReference type="PROSITE-ProRule" id="PRU00023"/>
    </source>
</evidence>
<name>A0ABR1WQM2_9PEZI</name>
<dbReference type="InterPro" id="IPR015500">
    <property type="entry name" value="Peptidase_S8_subtilisin-rel"/>
</dbReference>
<feature type="domain" description="Peptidase S8/S53" evidence="8">
    <location>
        <begin position="700"/>
        <end position="922"/>
    </location>
</feature>
<evidence type="ECO:0000256" key="2">
    <source>
        <dbReference type="ARBA" id="ARBA00022670"/>
    </source>
</evidence>
<dbReference type="PRINTS" id="PR00723">
    <property type="entry name" value="SUBTILISIN"/>
</dbReference>
<dbReference type="Gene3D" id="1.25.40.20">
    <property type="entry name" value="Ankyrin repeat-containing domain"/>
    <property type="match status" value="1"/>
</dbReference>
<feature type="region of interest" description="Disordered" evidence="7">
    <location>
        <begin position="288"/>
        <end position="360"/>
    </location>
</feature>
<reference evidence="9 10" key="1">
    <citation type="submission" date="2023-01" db="EMBL/GenBank/DDBJ databases">
        <title>Analysis of 21 Apiospora genomes using comparative genomics revels a genus with tremendous synthesis potential of carbohydrate active enzymes and secondary metabolites.</title>
        <authorList>
            <person name="Sorensen T."/>
        </authorList>
    </citation>
    <scope>NUCLEOTIDE SEQUENCE [LARGE SCALE GENOMIC DNA]</scope>
    <source>
        <strain evidence="9 10">CBS 114990</strain>
    </source>
</reference>
<dbReference type="PANTHER" id="PTHR43399">
    <property type="entry name" value="SUBTILISIN-RELATED"/>
    <property type="match status" value="1"/>
</dbReference>
<dbReference type="EMBL" id="JAQQWN010000005">
    <property type="protein sequence ID" value="KAK8085847.1"/>
    <property type="molecule type" value="Genomic_DNA"/>
</dbReference>
<evidence type="ECO:0000256" key="6">
    <source>
        <dbReference type="PROSITE-ProRule" id="PRU01240"/>
    </source>
</evidence>
<gene>
    <name evidence="9" type="ORF">PG997_007118</name>
</gene>
<organism evidence="9 10">
    <name type="scientific">Apiospora hydei</name>
    <dbReference type="NCBI Taxonomy" id="1337664"/>
    <lineage>
        <taxon>Eukaryota</taxon>
        <taxon>Fungi</taxon>
        <taxon>Dikarya</taxon>
        <taxon>Ascomycota</taxon>
        <taxon>Pezizomycotina</taxon>
        <taxon>Sordariomycetes</taxon>
        <taxon>Xylariomycetidae</taxon>
        <taxon>Amphisphaeriales</taxon>
        <taxon>Apiosporaceae</taxon>
        <taxon>Apiospora</taxon>
    </lineage>
</organism>
<sequence>MSTEGISPVVAVDRNNDEAREYRSEDPPSAANDSSSEDEDEDEPENEGWSELLTPVTRKDLTNIIDELKKHGPEKAMYGQLDLTQEHDVQTFMSQKKAIVDKSPEPQKKNLLHLLAEESDKDALPPVKLLKPLITALIKLPGADLLASKDDDGNTPLHKAISYRNRRLVRCMCSAHGDINSILRKKTAKSANCLHLAVEKRSSTRDDSLLLHLIERSHEETLCEGNEKGLSPLHLAVAYNLCDDGQLKIVQELVAKCDRVFTDDSESRAISPYRYHMLTCDEAAEKRDKEATATSSQKTEDTGPKVKGSKSHSKSEKKVDFAEEKAKSSLEEKRNRVHQKPIQKDLSEEPTGKYSDASRPSRALITRSATIEFPKSPVAAPSVNGDEKKKTSKKTSTAKIQPTDSSISAIRQYLKKHILRTYNHDLAMQLLYGNQQDKQINFDLSNLNHTVKSISDSQITEGLRHQDFEDVLQYIAIPQLRVEDADAPPKRELGQRPTRSDGTGRTDLVSIFRWLAGDKKGCKKVKTVFKIIVDDLKEPSHQDGAIESCLASIKGVETWDWKKFDLSPDVIHTAAPGAKVVHVYWSGNNAVLRAWGEPDGLRRLKQLREVHLHIQQGSETRDRTKRNVAAFKERMKDGTDIQVIDSKLKGDNPKKASSPTYTVKDEYERHKWVEIMESFAEFLQMAERSAPAQITLKEPIRIAVIDDGVNSFDPTIDSKVVGGRSFSYRDEEQTLVNPYYVSSEGHGTAMAGFIRKICPNVELYALRLDEYSVEHGKRYFTAASAEKAVRDAIEKKVHIISMSWTIEKNKTNEPEVDKLELALGAAAEANILMFCAAADGGAQHDNTYPAATRKTKNLFKIGAAEPAGTATKWLGETLVNFIFPGHEVVRERQDDPSVTKYTPKTGSSVATALASGLAALVLYCVQLATVARATKKGAAGSRAQPSMEGFEALRSHERMNKVFQDIGTTKDKYIRVWERFEKPVKDAEQRARDEWIDCVEALAETFTR</sequence>
<feature type="active site" description="Charge relay system" evidence="6">
    <location>
        <position position="706"/>
    </location>
</feature>
<evidence type="ECO:0000313" key="10">
    <source>
        <dbReference type="Proteomes" id="UP001433268"/>
    </source>
</evidence>
<dbReference type="SMART" id="SM00248">
    <property type="entry name" value="ANK"/>
    <property type="match status" value="3"/>
</dbReference>
<dbReference type="PROSITE" id="PS50088">
    <property type="entry name" value="ANK_REPEAT"/>
    <property type="match status" value="1"/>
</dbReference>
<keyword evidence="4 6" id="KW-0720">Serine protease</keyword>
<feature type="compositionally biased region" description="Basic and acidic residues" evidence="7">
    <location>
        <begin position="313"/>
        <end position="334"/>
    </location>
</feature>
<dbReference type="Pfam" id="PF00082">
    <property type="entry name" value="Peptidase_S8"/>
    <property type="match status" value="1"/>
</dbReference>
<proteinExistence type="inferred from homology"/>
<dbReference type="InterPro" id="IPR036852">
    <property type="entry name" value="Peptidase_S8/S53_dom_sf"/>
</dbReference>
<comment type="similarity">
    <text evidence="1 6">Belongs to the peptidase S8 family.</text>
</comment>
<dbReference type="CDD" id="cd07491">
    <property type="entry name" value="Peptidases_S8_7"/>
    <property type="match status" value="1"/>
</dbReference>
<dbReference type="SUPFAM" id="SSF48403">
    <property type="entry name" value="Ankyrin repeat"/>
    <property type="match status" value="1"/>
</dbReference>
<dbReference type="InterPro" id="IPR000209">
    <property type="entry name" value="Peptidase_S8/S53_dom"/>
</dbReference>
<dbReference type="RefSeq" id="XP_066670356.1">
    <property type="nucleotide sequence ID" value="XM_066811433.1"/>
</dbReference>
<protein>
    <recommendedName>
        <fullName evidence="8">Peptidase S8/S53 domain-containing protein</fullName>
    </recommendedName>
</protein>
<keyword evidence="2 6" id="KW-0645">Protease</keyword>